<evidence type="ECO:0000313" key="2">
    <source>
        <dbReference type="EMBL" id="KAJ8948358.1"/>
    </source>
</evidence>
<sequence>YYVQGKDATQNVQYFADDWGYHPVVEYSSVGPHSRVSSHFALGEEAVKQLKNKENNLPQLQGILENGNRLDQPSAVLQSPVQEQQNKLEHQQVLSQKRPQEKANVSPVLPPSGTSLFPGVNPGGEQPSQIFENKGQLKPDLPQRLELLLQEQQRQTQPDEQLHNQFPEIQEQSGQHPLETLQQDQERKVDDFQHNKQQIVDIIFQQQGLPQQLVHLQTDLSQQSQEDVNEKQTQDEQLQQEQLRQQNYIQPRFREQVSVQELHLQPQQVFLKHEEPSQRVIFPQEGPNIQENNSQDIYLNQNPTNNDIPNREQSREQESVDENRFETAALFENSNSKLVVNQQLDHTNEDGAYVESSLATQNFNNFGAKLATEKNTEDTTNKLIEHTKNLITGQDVININEAIIKDDSGVDSSTYESLSTTYSQNSPQIQSEIAPQHVDYAVSYSTTTSSPVSQPTLGEQPIVVEEYDENTVQSTTERFEIKESTQEQHYTVASEEKVASRVTDVTEPSTILVTPRPVSTRFLAPITAGIQLQNIELQTDERKSSGDQNYQVDIQKSVPYYLGKFEYPSVYEQEQQVTFNQTSEEKSSAEIKATEDIELGKTLLFFPGQSSSKVEIQKLPHVEVRRPFAEVSNYITLQKIPSTSIKDQIAAIDQQQAQGYHHQVTLQHVDQQQAQGYQHQVASQYVDGGASAHIALKPTEITKVIHKPYPVKVPVEVPYPVIKQVQVPVTVQKIVEKPIHITKYVEKPVAIPQPYPVEKIVERPVHVPVHVTKYIDRPYPVEVRVPYPQPYPVEKVVQKIVKQPYPVEVRVPVHIEKIVERKVPVPHYIEKPVEKIVEKPITHYVDRPVPVEVKVPVLQPYLVRVELPKPYPSEVNKGSYKPYGLVQIPEVQVHSYLLPQKVVSSLQPGKLQAANINLQSGNGHTTKLQTVQVPAQSSTYSQTSYNNQQEQHAQGSQHTQTYFYANPYAYAPQINHYLPPKQDIIVNNGYLPSKQQYSAYLPPKTECNLKAAETSSKSLYYTIRPEDYIGLLPPKLGNNQGNFVNKLRTARSNFDDKSVRMEYGFLPPLIPSLEIDEQGNPIDKGEK</sequence>
<feature type="non-terminal residue" evidence="2">
    <location>
        <position position="1"/>
    </location>
</feature>
<dbReference type="PANTHER" id="PTHR47771:SF14">
    <property type="entry name" value="RH73259P"/>
    <property type="match status" value="1"/>
</dbReference>
<dbReference type="AlphaFoldDB" id="A0AAV8YBB3"/>
<gene>
    <name evidence="2" type="ORF">NQ318_019343</name>
</gene>
<dbReference type="EMBL" id="JAPWTK010000138">
    <property type="protein sequence ID" value="KAJ8948358.1"/>
    <property type="molecule type" value="Genomic_DNA"/>
</dbReference>
<feature type="compositionally biased region" description="Basic and acidic residues" evidence="1">
    <location>
        <begin position="309"/>
        <end position="319"/>
    </location>
</feature>
<keyword evidence="3" id="KW-1185">Reference proteome</keyword>
<feature type="region of interest" description="Disordered" evidence="1">
    <location>
        <begin position="80"/>
        <end position="131"/>
    </location>
</feature>
<evidence type="ECO:0000256" key="1">
    <source>
        <dbReference type="SAM" id="MobiDB-lite"/>
    </source>
</evidence>
<dbReference type="Proteomes" id="UP001162162">
    <property type="component" value="Unassembled WGS sequence"/>
</dbReference>
<organism evidence="2 3">
    <name type="scientific">Aromia moschata</name>
    <dbReference type="NCBI Taxonomy" id="1265417"/>
    <lineage>
        <taxon>Eukaryota</taxon>
        <taxon>Metazoa</taxon>
        <taxon>Ecdysozoa</taxon>
        <taxon>Arthropoda</taxon>
        <taxon>Hexapoda</taxon>
        <taxon>Insecta</taxon>
        <taxon>Pterygota</taxon>
        <taxon>Neoptera</taxon>
        <taxon>Endopterygota</taxon>
        <taxon>Coleoptera</taxon>
        <taxon>Polyphaga</taxon>
        <taxon>Cucujiformia</taxon>
        <taxon>Chrysomeloidea</taxon>
        <taxon>Cerambycidae</taxon>
        <taxon>Cerambycinae</taxon>
        <taxon>Callichromatini</taxon>
        <taxon>Aromia</taxon>
    </lineage>
</organism>
<feature type="region of interest" description="Disordered" evidence="1">
    <location>
        <begin position="285"/>
        <end position="319"/>
    </location>
</feature>
<accession>A0AAV8YBB3</accession>
<protein>
    <submittedName>
        <fullName evidence="2">Uncharacterized protein</fullName>
    </submittedName>
</protein>
<evidence type="ECO:0000313" key="3">
    <source>
        <dbReference type="Proteomes" id="UP001162162"/>
    </source>
</evidence>
<dbReference type="PANTHER" id="PTHR47771">
    <property type="entry name" value="LD27203P-RELATED"/>
    <property type="match status" value="1"/>
</dbReference>
<comment type="caution">
    <text evidence="2">The sequence shown here is derived from an EMBL/GenBank/DDBJ whole genome shotgun (WGS) entry which is preliminary data.</text>
</comment>
<name>A0AAV8YBB3_9CUCU</name>
<proteinExistence type="predicted"/>
<reference evidence="2" key="1">
    <citation type="journal article" date="2023" name="Insect Mol. Biol.">
        <title>Genome sequencing provides insights into the evolution of gene families encoding plant cell wall-degrading enzymes in longhorned beetles.</title>
        <authorList>
            <person name="Shin N.R."/>
            <person name="Okamura Y."/>
            <person name="Kirsch R."/>
            <person name="Pauchet Y."/>
        </authorList>
    </citation>
    <scope>NUCLEOTIDE SEQUENCE</scope>
    <source>
        <strain evidence="2">AMC_N1</strain>
    </source>
</reference>
<feature type="region of interest" description="Disordered" evidence="1">
    <location>
        <begin position="938"/>
        <end position="957"/>
    </location>
</feature>
<feature type="compositionally biased region" description="Polar residues" evidence="1">
    <location>
        <begin position="287"/>
        <end position="308"/>
    </location>
</feature>